<keyword evidence="3 7" id="KW-0479">Metal-binding</keyword>
<dbReference type="EMBL" id="WEID01000081">
    <property type="protein sequence ID" value="KAB8128607.1"/>
    <property type="molecule type" value="Genomic_DNA"/>
</dbReference>
<dbReference type="PANTHER" id="PTHR37823">
    <property type="entry name" value="CYTOCHROME C-553-LIKE"/>
    <property type="match status" value="1"/>
</dbReference>
<evidence type="ECO:0000256" key="4">
    <source>
        <dbReference type="ARBA" id="ARBA00022982"/>
    </source>
</evidence>
<dbReference type="Pfam" id="PF13442">
    <property type="entry name" value="Cytochrome_CBB3"/>
    <property type="match status" value="1"/>
</dbReference>
<dbReference type="PROSITE" id="PS51007">
    <property type="entry name" value="CYTC"/>
    <property type="match status" value="1"/>
</dbReference>
<dbReference type="InterPro" id="IPR036909">
    <property type="entry name" value="Cyt_c-like_dom_sf"/>
</dbReference>
<feature type="domain" description="Cytochrome c" evidence="9">
    <location>
        <begin position="33"/>
        <end position="115"/>
    </location>
</feature>
<feature type="transmembrane region" description="Helical" evidence="8">
    <location>
        <begin position="6"/>
        <end position="28"/>
    </location>
</feature>
<keyword evidence="5 7" id="KW-0408">Iron</keyword>
<accession>A0A7C8GSN2</accession>
<dbReference type="InterPro" id="IPR012218">
    <property type="entry name" value="Cyt_c_BACSU-c550-type"/>
</dbReference>
<organism evidence="10 11">
    <name type="scientific">Gracilibacillus oryzae</name>
    <dbReference type="NCBI Taxonomy" id="1672701"/>
    <lineage>
        <taxon>Bacteria</taxon>
        <taxon>Bacillati</taxon>
        <taxon>Bacillota</taxon>
        <taxon>Bacilli</taxon>
        <taxon>Bacillales</taxon>
        <taxon>Bacillaceae</taxon>
        <taxon>Gracilibacillus</taxon>
    </lineage>
</organism>
<evidence type="ECO:0000256" key="1">
    <source>
        <dbReference type="ARBA" id="ARBA00022448"/>
    </source>
</evidence>
<dbReference type="AlphaFoldDB" id="A0A7C8GSN2"/>
<keyword evidence="2 6" id="KW-0349">Heme</keyword>
<dbReference type="SUPFAM" id="SSF46626">
    <property type="entry name" value="Cytochrome c"/>
    <property type="match status" value="1"/>
</dbReference>
<comment type="caution">
    <text evidence="10">The sequence shown here is derived from an EMBL/GenBank/DDBJ whole genome shotgun (WGS) entry which is preliminary data.</text>
</comment>
<dbReference type="NCBIfam" id="NF045773">
    <property type="entry name" value="cytochro_C550"/>
    <property type="match status" value="1"/>
</dbReference>
<evidence type="ECO:0000256" key="6">
    <source>
        <dbReference type="PIRSR" id="PIRSR000025-1"/>
    </source>
</evidence>
<dbReference type="OrthoDB" id="7933886at2"/>
<reference evidence="10 11" key="1">
    <citation type="submission" date="2019-10" db="EMBL/GenBank/DDBJ databases">
        <title>Gracilibacillus sp. nov. isolated from rice seeds.</title>
        <authorList>
            <person name="He S."/>
        </authorList>
    </citation>
    <scope>NUCLEOTIDE SEQUENCE [LARGE SCALE GENOMIC DNA]</scope>
    <source>
        <strain evidence="10 11">TD8</strain>
    </source>
</reference>
<evidence type="ECO:0000256" key="7">
    <source>
        <dbReference type="PIRSR" id="PIRSR000025-2"/>
    </source>
</evidence>
<keyword evidence="8" id="KW-0812">Transmembrane</keyword>
<keyword evidence="8" id="KW-1133">Transmembrane helix</keyword>
<evidence type="ECO:0000259" key="9">
    <source>
        <dbReference type="PROSITE" id="PS51007"/>
    </source>
</evidence>
<dbReference type="PANTHER" id="PTHR37823:SF4">
    <property type="entry name" value="MENAQUINOL-CYTOCHROME C REDUCTASE CYTOCHROME B_C SUBUNIT"/>
    <property type="match status" value="1"/>
</dbReference>
<dbReference type="GO" id="GO:0020037">
    <property type="term" value="F:heme binding"/>
    <property type="evidence" value="ECO:0007669"/>
    <property type="project" value="InterPro"/>
</dbReference>
<keyword evidence="1" id="KW-0813">Transport</keyword>
<keyword evidence="4" id="KW-0249">Electron transport</keyword>
<feature type="binding site" description="covalent" evidence="6">
    <location>
        <position position="56"/>
    </location>
    <ligand>
        <name>heme c</name>
        <dbReference type="ChEBI" id="CHEBI:61717"/>
    </ligand>
</feature>
<feature type="binding site" description="covalent" evidence="6">
    <location>
        <position position="53"/>
    </location>
    <ligand>
        <name>heme c</name>
        <dbReference type="ChEBI" id="CHEBI:61717"/>
    </ligand>
</feature>
<dbReference type="PIRSF" id="PIRSF000025">
    <property type="entry name" value="Cytc_Bsub_c550"/>
    <property type="match status" value="1"/>
</dbReference>
<dbReference type="Gene3D" id="1.10.760.10">
    <property type="entry name" value="Cytochrome c-like domain"/>
    <property type="match status" value="1"/>
</dbReference>
<evidence type="ECO:0000313" key="10">
    <source>
        <dbReference type="EMBL" id="KAB8128607.1"/>
    </source>
</evidence>
<dbReference type="GO" id="GO:0005506">
    <property type="term" value="F:iron ion binding"/>
    <property type="evidence" value="ECO:0007669"/>
    <property type="project" value="InterPro"/>
</dbReference>
<feature type="binding site" description="axial binding residue" evidence="7">
    <location>
        <position position="94"/>
    </location>
    <ligand>
        <name>heme c</name>
        <dbReference type="ChEBI" id="CHEBI:61717"/>
    </ligand>
    <ligandPart>
        <name>Fe</name>
        <dbReference type="ChEBI" id="CHEBI:18248"/>
    </ligandPart>
</feature>
<dbReference type="InterPro" id="IPR009056">
    <property type="entry name" value="Cyt_c-like_dom"/>
</dbReference>
<sequence>MKKNPVIPFALIAVLGILAMIVLSVAGLDQQEKIANGGGETVEADPEALAQNCIGCHGGDLEGASGPSLQNIGDKYSVEEVQDIIVNGIEGTAMPAGLVSTEEAAILAEWLVTGETGGEAAEGEEAAEEEAAH</sequence>
<comment type="PTM">
    <text evidence="6">Binds 1 heme c group covalently per subunit.</text>
</comment>
<evidence type="ECO:0000256" key="3">
    <source>
        <dbReference type="ARBA" id="ARBA00022723"/>
    </source>
</evidence>
<name>A0A7C8GSN2_9BACI</name>
<keyword evidence="11" id="KW-1185">Reference proteome</keyword>
<evidence type="ECO:0000256" key="8">
    <source>
        <dbReference type="SAM" id="Phobius"/>
    </source>
</evidence>
<evidence type="ECO:0000256" key="2">
    <source>
        <dbReference type="ARBA" id="ARBA00022617"/>
    </source>
</evidence>
<dbReference type="GO" id="GO:0016020">
    <property type="term" value="C:membrane"/>
    <property type="evidence" value="ECO:0007669"/>
    <property type="project" value="InterPro"/>
</dbReference>
<dbReference type="Proteomes" id="UP000480246">
    <property type="component" value="Unassembled WGS sequence"/>
</dbReference>
<proteinExistence type="predicted"/>
<dbReference type="InterPro" id="IPR051811">
    <property type="entry name" value="Cytochrome_c550/c551-like"/>
</dbReference>
<gene>
    <name evidence="10" type="ORF">F9U64_15875</name>
</gene>
<evidence type="ECO:0000256" key="5">
    <source>
        <dbReference type="ARBA" id="ARBA00023004"/>
    </source>
</evidence>
<keyword evidence="8" id="KW-0472">Membrane</keyword>
<evidence type="ECO:0000313" key="11">
    <source>
        <dbReference type="Proteomes" id="UP000480246"/>
    </source>
</evidence>
<protein>
    <submittedName>
        <fullName evidence="10">Cytochrome c</fullName>
    </submittedName>
</protein>
<dbReference type="InterPro" id="IPR054780">
    <property type="entry name" value="Cytochro_C550_firm"/>
</dbReference>
<feature type="binding site" description="axial binding residue" evidence="7">
    <location>
        <position position="57"/>
    </location>
    <ligand>
        <name>heme c</name>
        <dbReference type="ChEBI" id="CHEBI:61717"/>
    </ligand>
    <ligandPart>
        <name>Fe</name>
        <dbReference type="ChEBI" id="CHEBI:18248"/>
    </ligandPart>
</feature>
<dbReference type="GO" id="GO:0009055">
    <property type="term" value="F:electron transfer activity"/>
    <property type="evidence" value="ECO:0007669"/>
    <property type="project" value="InterPro"/>
</dbReference>
<dbReference type="RefSeq" id="WP_153405796.1">
    <property type="nucleotide sequence ID" value="NZ_ML762438.1"/>
</dbReference>